<feature type="transmembrane region" description="Helical" evidence="1">
    <location>
        <begin position="43"/>
        <end position="61"/>
    </location>
</feature>
<organism evidence="2 3">
    <name type="scientific">Tanacetum coccineum</name>
    <dbReference type="NCBI Taxonomy" id="301880"/>
    <lineage>
        <taxon>Eukaryota</taxon>
        <taxon>Viridiplantae</taxon>
        <taxon>Streptophyta</taxon>
        <taxon>Embryophyta</taxon>
        <taxon>Tracheophyta</taxon>
        <taxon>Spermatophyta</taxon>
        <taxon>Magnoliopsida</taxon>
        <taxon>eudicotyledons</taxon>
        <taxon>Gunneridae</taxon>
        <taxon>Pentapetalae</taxon>
        <taxon>asterids</taxon>
        <taxon>campanulids</taxon>
        <taxon>Asterales</taxon>
        <taxon>Asteraceae</taxon>
        <taxon>Asteroideae</taxon>
        <taxon>Anthemideae</taxon>
        <taxon>Anthemidinae</taxon>
        <taxon>Tanacetum</taxon>
    </lineage>
</organism>
<keyword evidence="1" id="KW-0472">Membrane</keyword>
<gene>
    <name evidence="2" type="ORF">Tco_0702314</name>
</gene>
<sequence>MQTANTKVWVTDVRFDGQKRLLLEDSPFRKKRVLTFHLVDDHILVAALAMNILMASIGFQYGNSTTTKHGMANCFLKQVMWKDEEHTCEMMVVYVFVNGSSAIILDVGTVEDGISDVNDDSTVDG</sequence>
<keyword evidence="1" id="KW-0812">Transmembrane</keyword>
<keyword evidence="3" id="KW-1185">Reference proteome</keyword>
<reference evidence="2" key="2">
    <citation type="submission" date="2022-01" db="EMBL/GenBank/DDBJ databases">
        <authorList>
            <person name="Yamashiro T."/>
            <person name="Shiraishi A."/>
            <person name="Satake H."/>
            <person name="Nakayama K."/>
        </authorList>
    </citation>
    <scope>NUCLEOTIDE SEQUENCE</scope>
</reference>
<accession>A0ABQ4XX64</accession>
<evidence type="ECO:0000313" key="3">
    <source>
        <dbReference type="Proteomes" id="UP001151760"/>
    </source>
</evidence>
<reference evidence="2" key="1">
    <citation type="journal article" date="2022" name="Int. J. Mol. Sci.">
        <title>Draft Genome of Tanacetum Coccineum: Genomic Comparison of Closely Related Tanacetum-Family Plants.</title>
        <authorList>
            <person name="Yamashiro T."/>
            <person name="Shiraishi A."/>
            <person name="Nakayama K."/>
            <person name="Satake H."/>
        </authorList>
    </citation>
    <scope>NUCLEOTIDE SEQUENCE</scope>
</reference>
<dbReference type="Proteomes" id="UP001151760">
    <property type="component" value="Unassembled WGS sequence"/>
</dbReference>
<evidence type="ECO:0000313" key="2">
    <source>
        <dbReference type="EMBL" id="GJS69473.1"/>
    </source>
</evidence>
<proteinExistence type="predicted"/>
<evidence type="ECO:0000256" key="1">
    <source>
        <dbReference type="SAM" id="Phobius"/>
    </source>
</evidence>
<keyword evidence="1" id="KW-1133">Transmembrane helix</keyword>
<dbReference type="EMBL" id="BQNB010009864">
    <property type="protein sequence ID" value="GJS69473.1"/>
    <property type="molecule type" value="Genomic_DNA"/>
</dbReference>
<name>A0ABQ4XX64_9ASTR</name>
<protein>
    <submittedName>
        <fullName evidence="2">Uncharacterized protein</fullName>
    </submittedName>
</protein>
<comment type="caution">
    <text evidence="2">The sequence shown here is derived from an EMBL/GenBank/DDBJ whole genome shotgun (WGS) entry which is preliminary data.</text>
</comment>